<dbReference type="Proteomes" id="UP001501196">
    <property type="component" value="Unassembled WGS sequence"/>
</dbReference>
<name>A0ABN2U4D6_9MICO</name>
<dbReference type="InterPro" id="IPR000866">
    <property type="entry name" value="AhpC/TSA"/>
</dbReference>
<evidence type="ECO:0000313" key="4">
    <source>
        <dbReference type="Proteomes" id="UP001501196"/>
    </source>
</evidence>
<evidence type="ECO:0000256" key="1">
    <source>
        <dbReference type="SAM" id="Phobius"/>
    </source>
</evidence>
<feature type="domain" description="Thioredoxin" evidence="2">
    <location>
        <begin position="109"/>
        <end position="270"/>
    </location>
</feature>
<dbReference type="EMBL" id="BAAAPW010000001">
    <property type="protein sequence ID" value="GAA2028158.1"/>
    <property type="molecule type" value="Genomic_DNA"/>
</dbReference>
<reference evidence="3 4" key="1">
    <citation type="journal article" date="2019" name="Int. J. Syst. Evol. Microbiol.">
        <title>The Global Catalogue of Microorganisms (GCM) 10K type strain sequencing project: providing services to taxonomists for standard genome sequencing and annotation.</title>
        <authorList>
            <consortium name="The Broad Institute Genomics Platform"/>
            <consortium name="The Broad Institute Genome Sequencing Center for Infectious Disease"/>
            <person name="Wu L."/>
            <person name="Ma J."/>
        </authorList>
    </citation>
    <scope>NUCLEOTIDE SEQUENCE [LARGE SCALE GENOMIC DNA]</scope>
    <source>
        <strain evidence="3 4">JCM 15672</strain>
    </source>
</reference>
<dbReference type="SUPFAM" id="SSF52833">
    <property type="entry name" value="Thioredoxin-like"/>
    <property type="match status" value="1"/>
</dbReference>
<comment type="caution">
    <text evidence="3">The sequence shown here is derived from an EMBL/GenBank/DDBJ whole genome shotgun (WGS) entry which is preliminary data.</text>
</comment>
<keyword evidence="4" id="KW-1185">Reference proteome</keyword>
<dbReference type="PROSITE" id="PS51352">
    <property type="entry name" value="THIOREDOXIN_2"/>
    <property type="match status" value="1"/>
</dbReference>
<gene>
    <name evidence="3" type="ORF">GCM10009819_09640</name>
</gene>
<dbReference type="InterPro" id="IPR036249">
    <property type="entry name" value="Thioredoxin-like_sf"/>
</dbReference>
<accession>A0ABN2U4D6</accession>
<proteinExistence type="predicted"/>
<organism evidence="3 4">
    <name type="scientific">Agromyces tropicus</name>
    <dbReference type="NCBI Taxonomy" id="555371"/>
    <lineage>
        <taxon>Bacteria</taxon>
        <taxon>Bacillati</taxon>
        <taxon>Actinomycetota</taxon>
        <taxon>Actinomycetes</taxon>
        <taxon>Micrococcales</taxon>
        <taxon>Microbacteriaceae</taxon>
        <taxon>Agromyces</taxon>
    </lineage>
</organism>
<keyword evidence="1" id="KW-1133">Transmembrane helix</keyword>
<sequence length="273" mass="29424">MAGHSLAPLPLIAAGTPIVNLGLILVILGAVVVVGTIVAFFVPYMFFDWFTYRFWVVHAIIAAGAIIAITGWILGGPAFVAIIAIVLAVGWFVLTTVENRIPGSRRLAVGPGDPLPAFRLTTVDGRTVDERDVTARAPALLVFYRGWWCPTSRMQMHDLLDAYDELAAAGLTIYAASVDGAEEAAPLQELVGDRITILCGLDAATLDAVGAHDTRGRPWFTRPFVGGTSEMTAMPTSLVVDRAGRILMAHRAKRVDDRPVPLRWLRSPRLASS</sequence>
<feature type="transmembrane region" description="Helical" evidence="1">
    <location>
        <begin position="79"/>
        <end position="97"/>
    </location>
</feature>
<evidence type="ECO:0000313" key="3">
    <source>
        <dbReference type="EMBL" id="GAA2028158.1"/>
    </source>
</evidence>
<dbReference type="InterPro" id="IPR013766">
    <property type="entry name" value="Thioredoxin_domain"/>
</dbReference>
<keyword evidence="1" id="KW-0812">Transmembrane</keyword>
<dbReference type="Pfam" id="PF00578">
    <property type="entry name" value="AhpC-TSA"/>
    <property type="match status" value="1"/>
</dbReference>
<feature type="transmembrane region" description="Helical" evidence="1">
    <location>
        <begin position="54"/>
        <end position="73"/>
    </location>
</feature>
<dbReference type="Gene3D" id="3.40.30.10">
    <property type="entry name" value="Glutaredoxin"/>
    <property type="match status" value="1"/>
</dbReference>
<protein>
    <recommendedName>
        <fullName evidence="2">Thioredoxin domain-containing protein</fullName>
    </recommendedName>
</protein>
<evidence type="ECO:0000259" key="2">
    <source>
        <dbReference type="PROSITE" id="PS51352"/>
    </source>
</evidence>
<keyword evidence="1" id="KW-0472">Membrane</keyword>
<feature type="transmembrane region" description="Helical" evidence="1">
    <location>
        <begin position="18"/>
        <end position="42"/>
    </location>
</feature>